<proteinExistence type="predicted"/>
<gene>
    <name evidence="2" type="ORF">SCLTRI_LOCUS5725</name>
</gene>
<feature type="compositionally biased region" description="Acidic residues" evidence="1">
    <location>
        <begin position="39"/>
        <end position="71"/>
    </location>
</feature>
<protein>
    <submittedName>
        <fullName evidence="2">Bb6a2646-986b-4324-9021-8929c8eb78e1-CDS</fullName>
    </submittedName>
</protein>
<evidence type="ECO:0000256" key="1">
    <source>
        <dbReference type="SAM" id="MobiDB-lite"/>
    </source>
</evidence>
<evidence type="ECO:0000313" key="3">
    <source>
        <dbReference type="Proteomes" id="UP000624404"/>
    </source>
</evidence>
<organism evidence="2 3">
    <name type="scientific">Sclerotinia trifoliorum</name>
    <dbReference type="NCBI Taxonomy" id="28548"/>
    <lineage>
        <taxon>Eukaryota</taxon>
        <taxon>Fungi</taxon>
        <taxon>Dikarya</taxon>
        <taxon>Ascomycota</taxon>
        <taxon>Pezizomycotina</taxon>
        <taxon>Leotiomycetes</taxon>
        <taxon>Helotiales</taxon>
        <taxon>Sclerotiniaceae</taxon>
        <taxon>Sclerotinia</taxon>
    </lineage>
</organism>
<keyword evidence="3" id="KW-1185">Reference proteome</keyword>
<name>A0A8H2VW80_9HELO</name>
<feature type="region of interest" description="Disordered" evidence="1">
    <location>
        <begin position="38"/>
        <end position="71"/>
    </location>
</feature>
<accession>A0A8H2VW80</accession>
<evidence type="ECO:0000313" key="2">
    <source>
        <dbReference type="EMBL" id="CAD6446009.1"/>
    </source>
</evidence>
<sequence length="118" mass="14071">MMRFNQRCIDIEPPDVMHPRIRDACIDMSREWDQIWGGDEWEGDEEDNWEEEFEEDEVYDEEMEDGEEDEYEDYDELGEYMDEDEDEDGHGGGNFEGIVNVIGGGDGNWNYTYRSWCL</sequence>
<dbReference type="AlphaFoldDB" id="A0A8H2VW80"/>
<dbReference type="Proteomes" id="UP000624404">
    <property type="component" value="Unassembled WGS sequence"/>
</dbReference>
<comment type="caution">
    <text evidence="2">The sequence shown here is derived from an EMBL/GenBank/DDBJ whole genome shotgun (WGS) entry which is preliminary data.</text>
</comment>
<dbReference type="EMBL" id="CAJHIA010000017">
    <property type="protein sequence ID" value="CAD6446009.1"/>
    <property type="molecule type" value="Genomic_DNA"/>
</dbReference>
<reference evidence="2" key="1">
    <citation type="submission" date="2020-10" db="EMBL/GenBank/DDBJ databases">
        <authorList>
            <person name="Kusch S."/>
        </authorList>
    </citation>
    <scope>NUCLEOTIDE SEQUENCE</scope>
    <source>
        <strain evidence="2">SwB9</strain>
    </source>
</reference>